<sequence>MHHAACVHGCKSQDLAKASENNQTPVVAAVSRDNGAADGNTDKTSDRDDGPAYADGRDRDVVAGRKPKEDGKDHEPGSRLAERQPHNEARKDSDADRDHVRIERADSISPPPRQGPAKHRRSVQNRQYLEGKGFAEAVSEGVARDVRQGDEQAELEKEDADGQEQKRLLLEDAEVRVDADVLGGGEPLLQKDVGDNKQAQTQEPEGPDRPAPAYAAEQGRRPCWRCRTRTRGARGRSGLPP</sequence>
<dbReference type="Proteomes" id="UP001143856">
    <property type="component" value="Unassembled WGS sequence"/>
</dbReference>
<comment type="caution">
    <text evidence="1">The sequence shown here is derived from an EMBL/GenBank/DDBJ whole genome shotgun (WGS) entry which is preliminary data.</text>
</comment>
<evidence type="ECO:0000313" key="2">
    <source>
        <dbReference type="Proteomes" id="UP001143856"/>
    </source>
</evidence>
<keyword evidence="2" id="KW-1185">Reference proteome</keyword>
<gene>
    <name evidence="1" type="ORF">NUW58_g7269</name>
</gene>
<accession>A0ACC1NJR5</accession>
<name>A0ACC1NJR5_9PEZI</name>
<reference evidence="1" key="1">
    <citation type="submission" date="2022-10" db="EMBL/GenBank/DDBJ databases">
        <title>Genome Sequence of Xylaria curta.</title>
        <authorList>
            <person name="Buettner E."/>
        </authorList>
    </citation>
    <scope>NUCLEOTIDE SEQUENCE</scope>
    <source>
        <strain evidence="1">Babe10</strain>
    </source>
</reference>
<proteinExistence type="predicted"/>
<evidence type="ECO:0000313" key="1">
    <source>
        <dbReference type="EMBL" id="KAJ2979180.1"/>
    </source>
</evidence>
<organism evidence="1 2">
    <name type="scientific">Xylaria curta</name>
    <dbReference type="NCBI Taxonomy" id="42375"/>
    <lineage>
        <taxon>Eukaryota</taxon>
        <taxon>Fungi</taxon>
        <taxon>Dikarya</taxon>
        <taxon>Ascomycota</taxon>
        <taxon>Pezizomycotina</taxon>
        <taxon>Sordariomycetes</taxon>
        <taxon>Xylariomycetidae</taxon>
        <taxon>Xylariales</taxon>
        <taxon>Xylariaceae</taxon>
        <taxon>Xylaria</taxon>
    </lineage>
</organism>
<dbReference type="EMBL" id="JAPDGR010001843">
    <property type="protein sequence ID" value="KAJ2979180.1"/>
    <property type="molecule type" value="Genomic_DNA"/>
</dbReference>
<protein>
    <submittedName>
        <fullName evidence="1">Uncharacterized protein</fullName>
    </submittedName>
</protein>